<sequence>MKKIILEVYAFIASISALFVYIYRFSLRGTLNPMIKDEKIGQNIVLLGNGPSVNDAIIDLLTTNSVYAVVNFFALSKYYQRLKPRYYILSDGAFCCELSFNTMIADLIEHINETTKWKMSLYIPYRSIKGSNIAKMFTNPLIEVHFYNDIPYEGKYVIPALRDYLYRKGLANIDIWNVIQAGIMLLILLGYKTIHLYGVENSEPNSLKVNEKNQAGYIHELFYDKSQSNMELILNEDGSPMKVCQILFRYYKTFQGFMDVNHFAKKQNCRVINHTTASLIDAFERV</sequence>
<accession>A0A078R8R5</accession>
<dbReference type="AlphaFoldDB" id="A0A078R8R5"/>
<feature type="transmembrane region" description="Helical" evidence="1">
    <location>
        <begin position="56"/>
        <end position="75"/>
    </location>
</feature>
<keyword evidence="1" id="KW-1133">Transmembrane helix</keyword>
<gene>
    <name evidence="2" type="ORF">M097_1714</name>
</gene>
<evidence type="ECO:0008006" key="4">
    <source>
        <dbReference type="Google" id="ProtNLM"/>
    </source>
</evidence>
<dbReference type="Proteomes" id="UP000028134">
    <property type="component" value="Unassembled WGS sequence"/>
</dbReference>
<name>A0A078R8R5_PHOVU</name>
<feature type="transmembrane region" description="Helical" evidence="1">
    <location>
        <begin position="7"/>
        <end position="26"/>
    </location>
</feature>
<keyword evidence="1" id="KW-0812">Transmembrane</keyword>
<protein>
    <recommendedName>
        <fullName evidence="4">DUF115 domain-containing protein</fullName>
    </recommendedName>
</protein>
<organism evidence="2 3">
    <name type="scientific">Phocaeicola vulgatus str. 3775 SL</name>
    <name type="common">B</name>
    <name type="synonym">iv</name>
    <dbReference type="NCBI Taxonomy" id="1339350"/>
    <lineage>
        <taxon>Bacteria</taxon>
        <taxon>Pseudomonadati</taxon>
        <taxon>Bacteroidota</taxon>
        <taxon>Bacteroidia</taxon>
        <taxon>Bacteroidales</taxon>
        <taxon>Bacteroidaceae</taxon>
        <taxon>Phocaeicola</taxon>
    </lineage>
</organism>
<reference evidence="2 3" key="1">
    <citation type="submission" date="2014-04" db="EMBL/GenBank/DDBJ databases">
        <authorList>
            <person name="Sears C."/>
            <person name="Carroll K."/>
            <person name="Sack B.R."/>
            <person name="Qadri F."/>
            <person name="Myers L.L."/>
            <person name="Chung G.-T."/>
            <person name="Escheverria P."/>
            <person name="Fraser C.M."/>
            <person name="Sadzewicz L."/>
            <person name="Shefchek K.A."/>
            <person name="Tallon L."/>
            <person name="Das S.P."/>
            <person name="Daugherty S."/>
            <person name="Mongodin E.F."/>
        </authorList>
    </citation>
    <scope>NUCLEOTIDE SEQUENCE [LARGE SCALE GENOMIC DNA]</scope>
    <source>
        <strain evidence="3">3775 SL(B) 10 (iv)</strain>
    </source>
</reference>
<dbReference type="RefSeq" id="WP_032945328.1">
    <property type="nucleotide sequence ID" value="NZ_JNHI01000007.1"/>
</dbReference>
<dbReference type="PATRIC" id="fig|1339350.3.peg.1655"/>
<evidence type="ECO:0000313" key="2">
    <source>
        <dbReference type="EMBL" id="KDS31730.1"/>
    </source>
</evidence>
<keyword evidence="1" id="KW-0472">Membrane</keyword>
<dbReference type="EMBL" id="JNHI01000007">
    <property type="protein sequence ID" value="KDS31730.1"/>
    <property type="molecule type" value="Genomic_DNA"/>
</dbReference>
<dbReference type="Gene3D" id="3.90.1480.10">
    <property type="entry name" value="Alpha-2,3-sialyltransferase"/>
    <property type="match status" value="1"/>
</dbReference>
<feature type="transmembrane region" description="Helical" evidence="1">
    <location>
        <begin position="175"/>
        <end position="194"/>
    </location>
</feature>
<proteinExistence type="predicted"/>
<evidence type="ECO:0000313" key="3">
    <source>
        <dbReference type="Proteomes" id="UP000028134"/>
    </source>
</evidence>
<comment type="caution">
    <text evidence="2">The sequence shown here is derived from an EMBL/GenBank/DDBJ whole genome shotgun (WGS) entry which is preliminary data.</text>
</comment>
<evidence type="ECO:0000256" key="1">
    <source>
        <dbReference type="SAM" id="Phobius"/>
    </source>
</evidence>